<evidence type="ECO:0000313" key="2">
    <source>
        <dbReference type="Proteomes" id="UP000249061"/>
    </source>
</evidence>
<dbReference type="Proteomes" id="UP000249061">
    <property type="component" value="Unassembled WGS sequence"/>
</dbReference>
<accession>A0A2W5SYW9</accession>
<reference evidence="1 2" key="1">
    <citation type="submission" date="2017-08" db="EMBL/GenBank/DDBJ databases">
        <title>Infants hospitalized years apart are colonized by the same room-sourced microbial strains.</title>
        <authorList>
            <person name="Brooks B."/>
            <person name="Olm M.R."/>
            <person name="Firek B.A."/>
            <person name="Baker R."/>
            <person name="Thomas B.C."/>
            <person name="Morowitz M.J."/>
            <person name="Banfield J.F."/>
        </authorList>
    </citation>
    <scope>NUCLEOTIDE SEQUENCE [LARGE SCALE GENOMIC DNA]</scope>
    <source>
        <strain evidence="1">S2_003_000_R2_14</strain>
    </source>
</reference>
<name>A0A2W5SYW9_9BACT</name>
<dbReference type="SUPFAM" id="SSF53474">
    <property type="entry name" value="alpha/beta-Hydrolases"/>
    <property type="match status" value="1"/>
</dbReference>
<dbReference type="AlphaFoldDB" id="A0A2W5SYW9"/>
<comment type="caution">
    <text evidence="1">The sequence shown here is derived from an EMBL/GenBank/DDBJ whole genome shotgun (WGS) entry which is preliminary data.</text>
</comment>
<organism evidence="1 2">
    <name type="scientific">Archangium gephyra</name>
    <dbReference type="NCBI Taxonomy" id="48"/>
    <lineage>
        <taxon>Bacteria</taxon>
        <taxon>Pseudomonadati</taxon>
        <taxon>Myxococcota</taxon>
        <taxon>Myxococcia</taxon>
        <taxon>Myxococcales</taxon>
        <taxon>Cystobacterineae</taxon>
        <taxon>Archangiaceae</taxon>
        <taxon>Archangium</taxon>
    </lineage>
</organism>
<proteinExistence type="predicted"/>
<dbReference type="InterPro" id="IPR029058">
    <property type="entry name" value="AB_hydrolase_fold"/>
</dbReference>
<protein>
    <submittedName>
        <fullName evidence="1">Uncharacterized protein</fullName>
    </submittedName>
</protein>
<sequence length="85" mass="8838">MDAGAEADAAACGIVNPASGRKTLGEVTCEAWTNCDGGAEVEKCVIDGGGHTWPGGEPIALFGKTTQDISASDHMWDFFSRHTLP</sequence>
<dbReference type="EMBL" id="QFQP01000035">
    <property type="protein sequence ID" value="PZR06957.1"/>
    <property type="molecule type" value="Genomic_DNA"/>
</dbReference>
<gene>
    <name evidence="1" type="ORF">DI536_29245</name>
</gene>
<evidence type="ECO:0000313" key="1">
    <source>
        <dbReference type="EMBL" id="PZR06957.1"/>
    </source>
</evidence>